<feature type="transmembrane region" description="Helical" evidence="2">
    <location>
        <begin position="470"/>
        <end position="494"/>
    </location>
</feature>
<feature type="compositionally biased region" description="Low complexity" evidence="1">
    <location>
        <begin position="1143"/>
        <end position="1154"/>
    </location>
</feature>
<comment type="caution">
    <text evidence="4">The sequence shown here is derived from an EMBL/GenBank/DDBJ whole genome shotgun (WGS) entry which is preliminary data.</text>
</comment>
<reference evidence="4" key="1">
    <citation type="journal article" date="2023" name="Mol. Phylogenet. Evol.">
        <title>Genome-scale phylogeny and comparative genomics of the fungal order Sordariales.</title>
        <authorList>
            <person name="Hensen N."/>
            <person name="Bonometti L."/>
            <person name="Westerberg I."/>
            <person name="Brannstrom I.O."/>
            <person name="Guillou S."/>
            <person name="Cros-Aarteil S."/>
            <person name="Calhoun S."/>
            <person name="Haridas S."/>
            <person name="Kuo A."/>
            <person name="Mondo S."/>
            <person name="Pangilinan J."/>
            <person name="Riley R."/>
            <person name="LaButti K."/>
            <person name="Andreopoulos B."/>
            <person name="Lipzen A."/>
            <person name="Chen C."/>
            <person name="Yan M."/>
            <person name="Daum C."/>
            <person name="Ng V."/>
            <person name="Clum A."/>
            <person name="Steindorff A."/>
            <person name="Ohm R.A."/>
            <person name="Martin F."/>
            <person name="Silar P."/>
            <person name="Natvig D.O."/>
            <person name="Lalanne C."/>
            <person name="Gautier V."/>
            <person name="Ament-Velasquez S.L."/>
            <person name="Kruys A."/>
            <person name="Hutchinson M.I."/>
            <person name="Powell A.J."/>
            <person name="Barry K."/>
            <person name="Miller A.N."/>
            <person name="Grigoriev I.V."/>
            <person name="Debuchy R."/>
            <person name="Gladieux P."/>
            <person name="Hiltunen Thoren M."/>
            <person name="Johannesson H."/>
        </authorList>
    </citation>
    <scope>NUCLEOTIDE SEQUENCE</scope>
    <source>
        <strain evidence="4">CBS 955.72</strain>
    </source>
</reference>
<reference evidence="4" key="2">
    <citation type="submission" date="2023-06" db="EMBL/GenBank/DDBJ databases">
        <authorList>
            <consortium name="Lawrence Berkeley National Laboratory"/>
            <person name="Haridas S."/>
            <person name="Hensen N."/>
            <person name="Bonometti L."/>
            <person name="Westerberg I."/>
            <person name="Brannstrom I.O."/>
            <person name="Guillou S."/>
            <person name="Cros-Aarteil S."/>
            <person name="Calhoun S."/>
            <person name="Kuo A."/>
            <person name="Mondo S."/>
            <person name="Pangilinan J."/>
            <person name="Riley R."/>
            <person name="Labutti K."/>
            <person name="Andreopoulos B."/>
            <person name="Lipzen A."/>
            <person name="Chen C."/>
            <person name="Yanf M."/>
            <person name="Daum C."/>
            <person name="Ng V."/>
            <person name="Clum A."/>
            <person name="Steindorff A."/>
            <person name="Ohm R."/>
            <person name="Martin F."/>
            <person name="Silar P."/>
            <person name="Natvig D."/>
            <person name="Lalanne C."/>
            <person name="Gautier V."/>
            <person name="Ament-Velasquez S.L."/>
            <person name="Kruys A."/>
            <person name="Hutchinson M.I."/>
            <person name="Powell A.J."/>
            <person name="Barry K."/>
            <person name="Miller A.N."/>
            <person name="Grigoriev I.V."/>
            <person name="Debuchy R."/>
            <person name="Gladieux P."/>
            <person name="Thoren M.H."/>
            <person name="Johannesson H."/>
        </authorList>
    </citation>
    <scope>NUCLEOTIDE SEQUENCE</scope>
    <source>
        <strain evidence="4">CBS 955.72</strain>
    </source>
</reference>
<feature type="chain" id="PRO_5042564312" description="Galactose oxidase" evidence="3">
    <location>
        <begin position="36"/>
        <end position="1154"/>
    </location>
</feature>
<feature type="region of interest" description="Disordered" evidence="1">
    <location>
        <begin position="725"/>
        <end position="777"/>
    </location>
</feature>
<feature type="region of interest" description="Disordered" evidence="1">
    <location>
        <begin position="845"/>
        <end position="930"/>
    </location>
</feature>
<evidence type="ECO:0000256" key="2">
    <source>
        <dbReference type="SAM" id="Phobius"/>
    </source>
</evidence>
<feature type="region of interest" description="Disordered" evidence="1">
    <location>
        <begin position="1091"/>
        <end position="1125"/>
    </location>
</feature>
<feature type="signal peptide" evidence="3">
    <location>
        <begin position="1"/>
        <end position="35"/>
    </location>
</feature>
<feature type="compositionally biased region" description="Low complexity" evidence="1">
    <location>
        <begin position="815"/>
        <end position="827"/>
    </location>
</feature>
<keyword evidence="2" id="KW-1133">Transmembrane helix</keyword>
<feature type="region of interest" description="Disordered" evidence="1">
    <location>
        <begin position="576"/>
        <end position="704"/>
    </location>
</feature>
<feature type="region of interest" description="Disordered" evidence="1">
    <location>
        <begin position="1001"/>
        <end position="1068"/>
    </location>
</feature>
<feature type="region of interest" description="Disordered" evidence="1">
    <location>
        <begin position="796"/>
        <end position="827"/>
    </location>
</feature>
<protein>
    <recommendedName>
        <fullName evidence="6">Galactose oxidase</fullName>
    </recommendedName>
</protein>
<dbReference type="EMBL" id="JAUIQD010000004">
    <property type="protein sequence ID" value="KAK3353575.1"/>
    <property type="molecule type" value="Genomic_DNA"/>
</dbReference>
<gene>
    <name evidence="4" type="ORF">B0T25DRAFT_455995</name>
</gene>
<feature type="compositionally biased region" description="Basic and acidic residues" evidence="1">
    <location>
        <begin position="521"/>
        <end position="532"/>
    </location>
</feature>
<feature type="compositionally biased region" description="Low complexity" evidence="1">
    <location>
        <begin position="659"/>
        <end position="689"/>
    </location>
</feature>
<evidence type="ECO:0000313" key="4">
    <source>
        <dbReference type="EMBL" id="KAK3353575.1"/>
    </source>
</evidence>
<keyword evidence="3" id="KW-0732">Signal</keyword>
<evidence type="ECO:0000256" key="1">
    <source>
        <dbReference type="SAM" id="MobiDB-lite"/>
    </source>
</evidence>
<proteinExistence type="predicted"/>
<keyword evidence="2" id="KW-0472">Membrane</keyword>
<feature type="compositionally biased region" description="Acidic residues" evidence="1">
    <location>
        <begin position="630"/>
        <end position="641"/>
    </location>
</feature>
<feature type="region of interest" description="Disordered" evidence="1">
    <location>
        <begin position="1135"/>
        <end position="1154"/>
    </location>
</feature>
<dbReference type="Proteomes" id="UP001275084">
    <property type="component" value="Unassembled WGS sequence"/>
</dbReference>
<accession>A0AAJ0MEK2</accession>
<evidence type="ECO:0008006" key="6">
    <source>
        <dbReference type="Google" id="ProtNLM"/>
    </source>
</evidence>
<feature type="region of interest" description="Disordered" evidence="1">
    <location>
        <begin position="440"/>
        <end position="466"/>
    </location>
</feature>
<dbReference type="InterPro" id="IPR015915">
    <property type="entry name" value="Kelch-typ_b-propeller"/>
</dbReference>
<keyword evidence="5" id="KW-1185">Reference proteome</keyword>
<dbReference type="Gene3D" id="2.120.10.80">
    <property type="entry name" value="Kelch-type beta propeller"/>
    <property type="match status" value="1"/>
</dbReference>
<evidence type="ECO:0000256" key="3">
    <source>
        <dbReference type="SAM" id="SignalP"/>
    </source>
</evidence>
<feature type="compositionally biased region" description="Acidic residues" evidence="1">
    <location>
        <begin position="1001"/>
        <end position="1025"/>
    </location>
</feature>
<feature type="compositionally biased region" description="Basic and acidic residues" evidence="1">
    <location>
        <begin position="1059"/>
        <end position="1068"/>
    </location>
</feature>
<feature type="compositionally biased region" description="Low complexity" evidence="1">
    <location>
        <begin position="581"/>
        <end position="591"/>
    </location>
</feature>
<feature type="compositionally biased region" description="Basic and acidic residues" evidence="1">
    <location>
        <begin position="1091"/>
        <end position="1105"/>
    </location>
</feature>
<keyword evidence="2" id="KW-0812">Transmembrane</keyword>
<evidence type="ECO:0000313" key="5">
    <source>
        <dbReference type="Proteomes" id="UP001275084"/>
    </source>
</evidence>
<feature type="compositionally biased region" description="Basic and acidic residues" evidence="1">
    <location>
        <begin position="1026"/>
        <end position="1040"/>
    </location>
</feature>
<dbReference type="SUPFAM" id="SSF50965">
    <property type="entry name" value="Galactose oxidase, central domain"/>
    <property type="match status" value="1"/>
</dbReference>
<sequence>MGASSLFTAGAAALTAAIRRAALLATLMLSTLAVAADPTLPYTSTSILLSGSVGLPDGNPDTAYIFAPNGGSVDLLSVNISSTLSARALRPQILTSGLPFLGSGSTAFTPSLLDNGTLAVLAGDCSIATNAALWTYTPAASSDSTKSKANWARHATAPSKNWDYGQGGPYFLGGSLTFSAQLAPVISDPILYVYGGMCPWPNATASSWQSSATYSNRMLKISPPSSDKAYTVSYAPSTGPPIAEAGFTLTALAPSLSNRSGIVTQQTSHVLLGGHTQQAFINMSTAAIWSLPEETWNFVSIASPSAIPPGAKTDLLAAKDTVLAAAVAGDVDSRSGHTTVLSEDGSSLVILGGWVGDTSQAAEPQLAIITIGAAYGDWQFVIPPSQPAGSGIYGHGAALLPGNTMMVHGGYTIPPPSKKLFRRASTIQMFYNITSQTWSDTYTNPGHTTPPSSPPEGPSASDDDGSRTKLGLGLGLGLGIPLLLALLFFAACLCRRRNQRRARRDEALRGLAQGMPGSLGRGDEHGEMLQRDHDEPLDDGIFQWDADSARDWYTGGHDPYVQGRRSLGYETLRGAGGQRGGYQAPAMPAPVGGRGRAARGLYQPSTGLGNGYDFAPLRTPKKNEIHPIYEDDEEEGDDDGDLGAQGLMSPQRDDDDDPFATPTGAATPTAALFPPPSSSSNRSESTPSPEHGQQDSGGQMQDPEVQGWVSDIDAADAVLTAKIGRHGSTTTTPPRFQHHQQQSTGRVTPHRRGSARSSVHNLAAPANDFDETRTGSNLSDKSAFSFAHHFRSAFGGSSAPSVPGLTPAATEARLGTSGSTSSSSTHTFSTAKSTFATLQAEAPGLLFHGDPQSSSHQHQTDEAAMVDDDDYITVPGSPSKSKPRRSWFGSLRRVFSGGTSQGSESSRGDSPTHDSLLGGGGDYEPPRLVGMGADGQFLTLTRRKQGREAWDPSSLGEQRVSGEGGEWDVERAVEQRLVQVMFTVPKERLRVVNAEIEREEEAVVVVDPEEEEEEEEEDEEEEEEDGRGWDEKQEVMEQRRQFKLWEQQELEQEPPQEPLEQRQHQHKLKEGDLEQMMQQEREREEIARFKKEHQFKFDEKHRGRDSTSSITTTTPIHTAEAIRMERPRTRVLEMVESIESRSSRGNSPSGSPTR</sequence>
<feature type="compositionally biased region" description="Polar residues" evidence="1">
    <location>
        <begin position="727"/>
        <end position="746"/>
    </location>
</feature>
<dbReference type="InterPro" id="IPR011043">
    <property type="entry name" value="Gal_Oxase/kelch_b-propeller"/>
</dbReference>
<name>A0AAJ0MEK2_9PEZI</name>
<feature type="region of interest" description="Disordered" evidence="1">
    <location>
        <begin position="512"/>
        <end position="532"/>
    </location>
</feature>
<dbReference type="AlphaFoldDB" id="A0AAJ0MEK2"/>
<organism evidence="4 5">
    <name type="scientific">Lasiosphaeria hispida</name>
    <dbReference type="NCBI Taxonomy" id="260671"/>
    <lineage>
        <taxon>Eukaryota</taxon>
        <taxon>Fungi</taxon>
        <taxon>Dikarya</taxon>
        <taxon>Ascomycota</taxon>
        <taxon>Pezizomycotina</taxon>
        <taxon>Sordariomycetes</taxon>
        <taxon>Sordariomycetidae</taxon>
        <taxon>Sordariales</taxon>
        <taxon>Lasiosphaeriaceae</taxon>
        <taxon>Lasiosphaeria</taxon>
    </lineage>
</organism>
<feature type="region of interest" description="Disordered" evidence="1">
    <location>
        <begin position="944"/>
        <end position="966"/>
    </location>
</feature>